<dbReference type="Proteomes" id="UP000252706">
    <property type="component" value="Unassembled WGS sequence"/>
</dbReference>
<evidence type="ECO:0000313" key="2">
    <source>
        <dbReference type="Proteomes" id="UP000252706"/>
    </source>
</evidence>
<protein>
    <submittedName>
        <fullName evidence="1">Uncharacterized protein</fullName>
    </submittedName>
</protein>
<evidence type="ECO:0000313" key="1">
    <source>
        <dbReference type="EMBL" id="RBW53438.1"/>
    </source>
</evidence>
<sequence>MLVNFLKAFLLPLDNVHNGVPAQHLPGADTLQSGAERMHDLFSLFLALPHLFQPRVIKR</sequence>
<proteinExistence type="predicted"/>
<organism evidence="1 2">
    <name type="scientific">Phaeobacter gallaeciensis</name>
    <dbReference type="NCBI Taxonomy" id="60890"/>
    <lineage>
        <taxon>Bacteria</taxon>
        <taxon>Pseudomonadati</taxon>
        <taxon>Pseudomonadota</taxon>
        <taxon>Alphaproteobacteria</taxon>
        <taxon>Rhodobacterales</taxon>
        <taxon>Roseobacteraceae</taxon>
        <taxon>Phaeobacter</taxon>
    </lineage>
</organism>
<gene>
    <name evidence="1" type="ORF">DS909_15060</name>
</gene>
<name>A0A366WT84_9RHOB</name>
<reference evidence="1 2" key="1">
    <citation type="submission" date="2018-07" db="EMBL/GenBank/DDBJ databases">
        <title>Modular assembly of carbohydrate-degrading microbial communities in the ocean.</title>
        <authorList>
            <person name="Enke T.N."/>
            <person name="Datta M.S."/>
            <person name="Schwartzman J.A."/>
            <person name="Cermak N."/>
            <person name="Schmitz D.A."/>
            <person name="Barrere J."/>
            <person name="Cordero O.X."/>
        </authorList>
    </citation>
    <scope>NUCLEOTIDE SEQUENCE [LARGE SCALE GENOMIC DNA]</scope>
    <source>
        <strain evidence="1 2">C3M10</strain>
    </source>
</reference>
<accession>A0A366WT84</accession>
<dbReference type="EMBL" id="QOCE01000037">
    <property type="protein sequence ID" value="RBW53438.1"/>
    <property type="molecule type" value="Genomic_DNA"/>
</dbReference>
<comment type="caution">
    <text evidence="1">The sequence shown here is derived from an EMBL/GenBank/DDBJ whole genome shotgun (WGS) entry which is preliminary data.</text>
</comment>
<dbReference type="AlphaFoldDB" id="A0A366WT84"/>